<dbReference type="PROSITE" id="PS50846">
    <property type="entry name" value="HMA_2"/>
    <property type="match status" value="1"/>
</dbReference>
<dbReference type="GO" id="GO:0009626">
    <property type="term" value="P:plant-type hypersensitive response"/>
    <property type="evidence" value="ECO:0007669"/>
    <property type="project" value="UniProtKB-KW"/>
</dbReference>
<sequence length="216" mass="21947">MESTLLSSCTLYLSKSSISHSTPLTCHSYRRFSTSPCQLAHLQLRRCEFGRICSGPLVPGLGTVDPRSTRFQCAASSAPSFASGGGGSDRIDGNGGGGGGDGDGAAEGGEGKSTAVAAGADDASALSSDVIVLHVGGMTCGGCAASVKRILESQPQVSSANVDLATETAIVWPVSEAKVAPNWRKDLGEALAKHLTSCGFKSDLRDQGAVEGEILS</sequence>
<gene>
    <name evidence="5" type="ORF">Fot_46490</name>
</gene>
<keyword evidence="6" id="KW-1185">Reference proteome</keyword>
<dbReference type="SUPFAM" id="SSF55008">
    <property type="entry name" value="HMA, heavy metal-associated domain"/>
    <property type="match status" value="1"/>
</dbReference>
<dbReference type="Proteomes" id="UP001604277">
    <property type="component" value="Unassembled WGS sequence"/>
</dbReference>
<dbReference type="PROSITE" id="PS01047">
    <property type="entry name" value="HMA_1"/>
    <property type="match status" value="1"/>
</dbReference>
<evidence type="ECO:0000313" key="6">
    <source>
        <dbReference type="Proteomes" id="UP001604277"/>
    </source>
</evidence>
<organism evidence="5 6">
    <name type="scientific">Forsythia ovata</name>
    <dbReference type="NCBI Taxonomy" id="205694"/>
    <lineage>
        <taxon>Eukaryota</taxon>
        <taxon>Viridiplantae</taxon>
        <taxon>Streptophyta</taxon>
        <taxon>Embryophyta</taxon>
        <taxon>Tracheophyta</taxon>
        <taxon>Spermatophyta</taxon>
        <taxon>Magnoliopsida</taxon>
        <taxon>eudicotyledons</taxon>
        <taxon>Gunneridae</taxon>
        <taxon>Pentapetalae</taxon>
        <taxon>asterids</taxon>
        <taxon>lamiids</taxon>
        <taxon>Lamiales</taxon>
        <taxon>Oleaceae</taxon>
        <taxon>Forsythieae</taxon>
        <taxon>Forsythia</taxon>
    </lineage>
</organism>
<keyword evidence="2" id="KW-0479">Metal-binding</keyword>
<proteinExistence type="predicted"/>
<evidence type="ECO:0000259" key="4">
    <source>
        <dbReference type="PROSITE" id="PS50846"/>
    </source>
</evidence>
<name>A0ABD1QQZ2_9LAMI</name>
<evidence type="ECO:0000256" key="1">
    <source>
        <dbReference type="ARBA" id="ARBA00004170"/>
    </source>
</evidence>
<dbReference type="InterPro" id="IPR006121">
    <property type="entry name" value="HMA_dom"/>
</dbReference>
<dbReference type="Pfam" id="PF00403">
    <property type="entry name" value="HMA"/>
    <property type="match status" value="1"/>
</dbReference>
<evidence type="ECO:0000256" key="2">
    <source>
        <dbReference type="ARBA" id="ARBA00022723"/>
    </source>
</evidence>
<dbReference type="FunFam" id="3.30.70.100:FF:000047">
    <property type="entry name" value="Copper-transporting ATPase PAA1, chloroplastic"/>
    <property type="match status" value="1"/>
</dbReference>
<comment type="subcellular location">
    <subcellularLocation>
        <location evidence="1">Membrane</location>
        <topology evidence="1">Peripheral membrane protein</topology>
    </subcellularLocation>
</comment>
<evidence type="ECO:0000313" key="5">
    <source>
        <dbReference type="EMBL" id="KAL2477476.1"/>
    </source>
</evidence>
<dbReference type="CDD" id="cd00371">
    <property type="entry name" value="HMA"/>
    <property type="match status" value="1"/>
</dbReference>
<protein>
    <submittedName>
        <fullName evidence="5">Copper-transporting ATPase PAA1</fullName>
    </submittedName>
</protein>
<dbReference type="AlphaFoldDB" id="A0ABD1QQZ2"/>
<feature type="region of interest" description="Disordered" evidence="3">
    <location>
        <begin position="77"/>
        <end position="112"/>
    </location>
</feature>
<evidence type="ECO:0000256" key="3">
    <source>
        <dbReference type="SAM" id="MobiDB-lite"/>
    </source>
</evidence>
<dbReference type="Gene3D" id="3.30.70.100">
    <property type="match status" value="1"/>
</dbReference>
<feature type="compositionally biased region" description="Gly residues" evidence="3">
    <location>
        <begin position="83"/>
        <end position="108"/>
    </location>
</feature>
<dbReference type="GO" id="GO:0046872">
    <property type="term" value="F:metal ion binding"/>
    <property type="evidence" value="ECO:0007669"/>
    <property type="project" value="UniProtKB-KW"/>
</dbReference>
<dbReference type="EMBL" id="JBFOLJ010000014">
    <property type="protein sequence ID" value="KAL2477476.1"/>
    <property type="molecule type" value="Genomic_DNA"/>
</dbReference>
<feature type="domain" description="HMA" evidence="4">
    <location>
        <begin position="129"/>
        <end position="203"/>
    </location>
</feature>
<dbReference type="InterPro" id="IPR036163">
    <property type="entry name" value="HMA_dom_sf"/>
</dbReference>
<accession>A0ABD1QQZ2</accession>
<comment type="caution">
    <text evidence="5">The sequence shown here is derived from an EMBL/GenBank/DDBJ whole genome shotgun (WGS) entry which is preliminary data.</text>
</comment>
<dbReference type="InterPro" id="IPR017969">
    <property type="entry name" value="Heavy-metal-associated_CS"/>
</dbReference>
<reference evidence="6" key="1">
    <citation type="submission" date="2024-07" db="EMBL/GenBank/DDBJ databases">
        <title>Two chromosome-level genome assemblies of Korean endemic species Abeliophyllum distichum and Forsythia ovata (Oleaceae).</title>
        <authorList>
            <person name="Jang H."/>
        </authorList>
    </citation>
    <scope>NUCLEOTIDE SEQUENCE [LARGE SCALE GENOMIC DNA]</scope>
</reference>
<dbReference type="GO" id="GO:0016020">
    <property type="term" value="C:membrane"/>
    <property type="evidence" value="ECO:0007669"/>
    <property type="project" value="UniProtKB-SubCell"/>
</dbReference>